<dbReference type="AlphaFoldDB" id="A0A2K2EV20"/>
<sequence length="367" mass="42058">MTSKLFQNLIYQIKSIISQEFGILDEYGQIIACSDDSKVGKEIPIPQKLNETDDVCISGNYAYKRIYIKKKPEYIAFIEYTDETSLKFLSLISINVINMKLYYDEKFDKSSFLKNVLMGNALPGEIAVKAKELHIAYNAYRVVFLIKTEKNKEMYVHETIQGLFPNKSKDFIIVLDDEFTVLIKELKPDSDLKEIEKVARSIVDTLNTETMVKAMVGIGTVADSLAGTMQSFKEAKTALTVGDIFSNDSSIFHYNNLGLGRLIYQLPENLCRLFLKEVFKEGSFESLDAEYLTTIQKFFDNNLNVSETARQMFVHRNTLVYRLDKIKKITGLDLTRFDDAIILKFAMLIKKYLDRGAKEKGLNKLED</sequence>
<dbReference type="PANTHER" id="PTHR33744:SF15">
    <property type="entry name" value="CARBOHYDRATE DIACID REGULATOR"/>
    <property type="match status" value="1"/>
</dbReference>
<dbReference type="InterPro" id="IPR051448">
    <property type="entry name" value="CdaR-like_regulators"/>
</dbReference>
<reference evidence="5" key="1">
    <citation type="submission" date="2017-06" db="EMBL/GenBank/DDBJ databases">
        <title>Investigating the central metabolism of Clostridium thermosuccinogenes.</title>
        <authorList>
            <person name="Koendjbiharie J.G."/>
            <person name="Van Kranenburg R."/>
            <person name="Vriesendorp B."/>
        </authorList>
    </citation>
    <scope>NUCLEOTIDE SEQUENCE [LARGE SCALE GENOMIC DNA]</scope>
    <source>
        <strain evidence="5">DSM 5806</strain>
    </source>
</reference>
<comment type="similarity">
    <text evidence="1">Belongs to the CdaR family.</text>
</comment>
<dbReference type="InterPro" id="IPR009057">
    <property type="entry name" value="Homeodomain-like_sf"/>
</dbReference>
<evidence type="ECO:0000313" key="5">
    <source>
        <dbReference type="Proteomes" id="UP000236151"/>
    </source>
</evidence>
<gene>
    <name evidence="4" type="ORF">CDQ84_11505</name>
</gene>
<evidence type="ECO:0000256" key="1">
    <source>
        <dbReference type="ARBA" id="ARBA00006754"/>
    </source>
</evidence>
<organism evidence="4 5">
    <name type="scientific">Clostridium thermosuccinogenes</name>
    <dbReference type="NCBI Taxonomy" id="84032"/>
    <lineage>
        <taxon>Bacteria</taxon>
        <taxon>Bacillati</taxon>
        <taxon>Bacillota</taxon>
        <taxon>Clostridia</taxon>
        <taxon>Eubacteriales</taxon>
        <taxon>Clostridiaceae</taxon>
        <taxon>Clostridium</taxon>
    </lineage>
</organism>
<evidence type="ECO:0000259" key="2">
    <source>
        <dbReference type="Pfam" id="PF13556"/>
    </source>
</evidence>
<dbReference type="OrthoDB" id="9792148at2"/>
<dbReference type="EMBL" id="NIOJ01000029">
    <property type="protein sequence ID" value="PNT98275.1"/>
    <property type="molecule type" value="Genomic_DNA"/>
</dbReference>
<dbReference type="Gene3D" id="1.10.10.2840">
    <property type="entry name" value="PucR C-terminal helix-turn-helix domain"/>
    <property type="match status" value="1"/>
</dbReference>
<evidence type="ECO:0000313" key="4">
    <source>
        <dbReference type="EMBL" id="PNT98275.1"/>
    </source>
</evidence>
<dbReference type="Pfam" id="PF13556">
    <property type="entry name" value="HTH_30"/>
    <property type="match status" value="1"/>
</dbReference>
<comment type="caution">
    <text evidence="4">The sequence shown here is derived from an EMBL/GenBank/DDBJ whole genome shotgun (WGS) entry which is preliminary data.</text>
</comment>
<feature type="domain" description="CdaR GGDEF-like" evidence="3">
    <location>
        <begin position="119"/>
        <end position="241"/>
    </location>
</feature>
<dbReference type="PANTHER" id="PTHR33744">
    <property type="entry name" value="CARBOHYDRATE DIACID REGULATOR"/>
    <property type="match status" value="1"/>
</dbReference>
<evidence type="ECO:0000259" key="3">
    <source>
        <dbReference type="Pfam" id="PF17853"/>
    </source>
</evidence>
<accession>A0A2K2EV20</accession>
<dbReference type="RefSeq" id="WP_103081883.1">
    <property type="nucleotide sequence ID" value="NZ_CP021850.1"/>
</dbReference>
<protein>
    <submittedName>
        <fullName evidence="4">CdaR family transcriptional regulator</fullName>
    </submittedName>
</protein>
<dbReference type="Pfam" id="PF17853">
    <property type="entry name" value="GGDEF_2"/>
    <property type="match status" value="1"/>
</dbReference>
<dbReference type="InterPro" id="IPR042070">
    <property type="entry name" value="PucR_C-HTH_sf"/>
</dbReference>
<name>A0A2K2EV20_9CLOT</name>
<dbReference type="Proteomes" id="UP000236151">
    <property type="component" value="Unassembled WGS sequence"/>
</dbReference>
<dbReference type="InterPro" id="IPR025736">
    <property type="entry name" value="PucR_C-HTH_dom"/>
</dbReference>
<proteinExistence type="inferred from homology"/>
<keyword evidence="5" id="KW-1185">Reference proteome</keyword>
<feature type="domain" description="PucR C-terminal helix-turn-helix" evidence="2">
    <location>
        <begin position="291"/>
        <end position="349"/>
    </location>
</feature>
<dbReference type="SUPFAM" id="SSF46689">
    <property type="entry name" value="Homeodomain-like"/>
    <property type="match status" value="1"/>
</dbReference>
<dbReference type="InterPro" id="IPR041522">
    <property type="entry name" value="CdaR_GGDEF"/>
</dbReference>
<dbReference type="KEGG" id="cthd:CDO33_03070"/>